<feature type="domain" description="CUB" evidence="5">
    <location>
        <begin position="27"/>
        <end position="141"/>
    </location>
</feature>
<gene>
    <name evidence="6" type="ORF">CUNI_LOCUS22443</name>
</gene>
<dbReference type="OrthoDB" id="6161827at2759"/>
<reference evidence="6" key="1">
    <citation type="submission" date="2021-04" db="EMBL/GenBank/DDBJ databases">
        <authorList>
            <consortium name="Molecular Ecology Group"/>
        </authorList>
    </citation>
    <scope>NUCLEOTIDE SEQUENCE</scope>
</reference>
<keyword evidence="4" id="KW-0732">Signal</keyword>
<evidence type="ECO:0000313" key="6">
    <source>
        <dbReference type="EMBL" id="CAG5136885.1"/>
    </source>
</evidence>
<evidence type="ECO:0000256" key="2">
    <source>
        <dbReference type="ARBA" id="ARBA00023157"/>
    </source>
</evidence>
<proteinExistence type="predicted"/>
<keyword evidence="7" id="KW-1185">Reference proteome</keyword>
<keyword evidence="1" id="KW-0677">Repeat</keyword>
<name>A0A8S4A999_9EUPU</name>
<dbReference type="PANTHER" id="PTHR24251">
    <property type="entry name" value="OVOCHYMASE-RELATED"/>
    <property type="match status" value="1"/>
</dbReference>
<dbReference type="EMBL" id="CAJHNH020008584">
    <property type="protein sequence ID" value="CAG5136885.1"/>
    <property type="molecule type" value="Genomic_DNA"/>
</dbReference>
<comment type="caution">
    <text evidence="6">The sequence shown here is derived from an EMBL/GenBank/DDBJ whole genome shotgun (WGS) entry which is preliminary data.</text>
</comment>
<evidence type="ECO:0000313" key="7">
    <source>
        <dbReference type="Proteomes" id="UP000678393"/>
    </source>
</evidence>
<evidence type="ECO:0000256" key="1">
    <source>
        <dbReference type="ARBA" id="ARBA00022737"/>
    </source>
</evidence>
<keyword evidence="2" id="KW-1015">Disulfide bond</keyword>
<dbReference type="AlphaFoldDB" id="A0A8S4A999"/>
<dbReference type="Proteomes" id="UP000678393">
    <property type="component" value="Unassembled WGS sequence"/>
</dbReference>
<sequence>MSLSSSFSTPCFYILFVLCSVRLGFKCGGQLNTPTGVITSPNYPNRYPHSRSCTWDITVPEGRRVTLTFSDLRLEAPSSDLCKSDYVEVFDELYGTLVSLGRWCHNIEPPDLRSTSNRMVVVFRSDATTNGNGFSARWDVVIPEHTFQ</sequence>
<evidence type="ECO:0000256" key="3">
    <source>
        <dbReference type="PROSITE-ProRule" id="PRU00059"/>
    </source>
</evidence>
<dbReference type="SMART" id="SM00042">
    <property type="entry name" value="CUB"/>
    <property type="match status" value="1"/>
</dbReference>
<dbReference type="Pfam" id="PF00431">
    <property type="entry name" value="CUB"/>
    <property type="match status" value="1"/>
</dbReference>
<comment type="caution">
    <text evidence="3">Lacks conserved residue(s) required for the propagation of feature annotation.</text>
</comment>
<organism evidence="6 7">
    <name type="scientific">Candidula unifasciata</name>
    <dbReference type="NCBI Taxonomy" id="100452"/>
    <lineage>
        <taxon>Eukaryota</taxon>
        <taxon>Metazoa</taxon>
        <taxon>Spiralia</taxon>
        <taxon>Lophotrochozoa</taxon>
        <taxon>Mollusca</taxon>
        <taxon>Gastropoda</taxon>
        <taxon>Heterobranchia</taxon>
        <taxon>Euthyneura</taxon>
        <taxon>Panpulmonata</taxon>
        <taxon>Eupulmonata</taxon>
        <taxon>Stylommatophora</taxon>
        <taxon>Helicina</taxon>
        <taxon>Helicoidea</taxon>
        <taxon>Geomitridae</taxon>
        <taxon>Candidula</taxon>
    </lineage>
</organism>
<feature type="signal peptide" evidence="4">
    <location>
        <begin position="1"/>
        <end position="24"/>
    </location>
</feature>
<evidence type="ECO:0000259" key="5">
    <source>
        <dbReference type="PROSITE" id="PS01180"/>
    </source>
</evidence>
<accession>A0A8S4A999</accession>
<dbReference type="PROSITE" id="PS01180">
    <property type="entry name" value="CUB"/>
    <property type="match status" value="1"/>
</dbReference>
<dbReference type="CDD" id="cd00041">
    <property type="entry name" value="CUB"/>
    <property type="match status" value="1"/>
</dbReference>
<feature type="chain" id="PRO_5035811969" description="CUB domain-containing protein" evidence="4">
    <location>
        <begin position="25"/>
        <end position="148"/>
    </location>
</feature>
<protein>
    <recommendedName>
        <fullName evidence="5">CUB domain-containing protein</fullName>
    </recommendedName>
</protein>
<evidence type="ECO:0000256" key="4">
    <source>
        <dbReference type="SAM" id="SignalP"/>
    </source>
</evidence>
<dbReference type="FunFam" id="2.60.120.290:FF:000042">
    <property type="entry name" value="AGAP005526-PA"/>
    <property type="match status" value="1"/>
</dbReference>
<dbReference type="SUPFAM" id="SSF49854">
    <property type="entry name" value="Spermadhesin, CUB domain"/>
    <property type="match status" value="1"/>
</dbReference>
<dbReference type="PANTHER" id="PTHR24251:SF30">
    <property type="entry name" value="MEMBRANE FRIZZLED-RELATED PROTEIN"/>
    <property type="match status" value="1"/>
</dbReference>
<dbReference type="InterPro" id="IPR000859">
    <property type="entry name" value="CUB_dom"/>
</dbReference>
<dbReference type="Gene3D" id="2.60.120.290">
    <property type="entry name" value="Spermadhesin, CUB domain"/>
    <property type="match status" value="1"/>
</dbReference>
<dbReference type="InterPro" id="IPR035914">
    <property type="entry name" value="Sperma_CUB_dom_sf"/>
</dbReference>